<dbReference type="Proteomes" id="UP000749293">
    <property type="component" value="Unassembled WGS sequence"/>
</dbReference>
<organism evidence="2 3">
    <name type="scientific">Geosmithia morbida</name>
    <dbReference type="NCBI Taxonomy" id="1094350"/>
    <lineage>
        <taxon>Eukaryota</taxon>
        <taxon>Fungi</taxon>
        <taxon>Dikarya</taxon>
        <taxon>Ascomycota</taxon>
        <taxon>Pezizomycotina</taxon>
        <taxon>Sordariomycetes</taxon>
        <taxon>Hypocreomycetidae</taxon>
        <taxon>Hypocreales</taxon>
        <taxon>Bionectriaceae</taxon>
        <taxon>Geosmithia</taxon>
    </lineage>
</organism>
<gene>
    <name evidence="2" type="ORF">GMORB2_7676</name>
</gene>
<comment type="caution">
    <text evidence="2">The sequence shown here is derived from an EMBL/GenBank/DDBJ whole genome shotgun (WGS) entry which is preliminary data.</text>
</comment>
<dbReference type="EMBL" id="JAANYQ010000010">
    <property type="protein sequence ID" value="KAF4122083.1"/>
    <property type="molecule type" value="Genomic_DNA"/>
</dbReference>
<reference evidence="2" key="1">
    <citation type="submission" date="2020-03" db="EMBL/GenBank/DDBJ databases">
        <title>Site-based positive gene gene selection in Geosmithia morbida across the United States reveals a broad range of putative effectors and factors for local host and environmental adapation.</title>
        <authorList>
            <person name="Onufrak A."/>
            <person name="Murdoch R.W."/>
            <person name="Gazis R."/>
            <person name="Huff M."/>
            <person name="Staton M."/>
            <person name="Klingeman W."/>
            <person name="Hadziabdic D."/>
        </authorList>
    </citation>
    <scope>NUCLEOTIDE SEQUENCE</scope>
    <source>
        <strain evidence="2">1262</strain>
    </source>
</reference>
<feature type="region of interest" description="Disordered" evidence="1">
    <location>
        <begin position="103"/>
        <end position="171"/>
    </location>
</feature>
<accession>A0A9P4YUT0</accession>
<keyword evidence="3" id="KW-1185">Reference proteome</keyword>
<dbReference type="AlphaFoldDB" id="A0A9P4YUT0"/>
<feature type="region of interest" description="Disordered" evidence="1">
    <location>
        <begin position="330"/>
        <end position="357"/>
    </location>
</feature>
<dbReference type="GeneID" id="55973899"/>
<evidence type="ECO:0000313" key="2">
    <source>
        <dbReference type="EMBL" id="KAF4122083.1"/>
    </source>
</evidence>
<evidence type="ECO:0000313" key="3">
    <source>
        <dbReference type="Proteomes" id="UP000749293"/>
    </source>
</evidence>
<evidence type="ECO:0000256" key="1">
    <source>
        <dbReference type="SAM" id="MobiDB-lite"/>
    </source>
</evidence>
<proteinExistence type="predicted"/>
<sequence length="357" mass="40091">MRHTFFVPARNSRHRIAALALYRALVRSARQVELPTEQKQVGGGLSSSGKTVHPLADMVKRRFQSNKSYTSLRLVYSSMSAGYKFLSILTKARIVDSPEHDRVVNLIRQPQAKKTSDRSSGSSSSSSQPKPKKQTTSGEKGQKKKRPPLLVNVAEPGQPPRYTGRPRPASILKHPRRVPTLCAESLGYPFLRYRKPHPPTLDSMVARNRMLWEARVASVIRAEEEMAPAAALEDRWEDALQEEMARAGLPNVSVPTVSPMPALSAEADAIRQEYVQKGRPLPVEDGGDPFIYPVWASVVQRSEGRLKRWMARTPRGDDRYWKAFERQVRKSGKGSVVGEDEDGDFWSSIRAQRHDST</sequence>
<feature type="compositionally biased region" description="Low complexity" evidence="1">
    <location>
        <begin position="118"/>
        <end position="137"/>
    </location>
</feature>
<name>A0A9P4YUT0_9HYPO</name>
<dbReference type="RefSeq" id="XP_035320735.1">
    <property type="nucleotide sequence ID" value="XM_035469641.1"/>
</dbReference>
<protein>
    <submittedName>
        <fullName evidence="2">DNA repair protein</fullName>
    </submittedName>
</protein>
<dbReference type="OrthoDB" id="3925971at2759"/>